<sequence length="108" mass="12513">LNSQLPPEIIIQIYSIISLLFLDLVAMGYIYKCKGDLVGAGVIVITLFGIALQQDDMIVHWVSLIFGIKTTIIMFHYYIKNYFRIRDEQTPLLDSQNFYQNLNYIQCS</sequence>
<organism evidence="1 2">
    <name type="scientific">Scutellospora calospora</name>
    <dbReference type="NCBI Taxonomy" id="85575"/>
    <lineage>
        <taxon>Eukaryota</taxon>
        <taxon>Fungi</taxon>
        <taxon>Fungi incertae sedis</taxon>
        <taxon>Mucoromycota</taxon>
        <taxon>Glomeromycotina</taxon>
        <taxon>Glomeromycetes</taxon>
        <taxon>Diversisporales</taxon>
        <taxon>Gigasporaceae</taxon>
        <taxon>Scutellospora</taxon>
    </lineage>
</organism>
<name>A0ACA9NAE7_9GLOM</name>
<feature type="non-terminal residue" evidence="1">
    <location>
        <position position="108"/>
    </location>
</feature>
<dbReference type="Proteomes" id="UP000789860">
    <property type="component" value="Unassembled WGS sequence"/>
</dbReference>
<dbReference type="EMBL" id="CAJVPM010022217">
    <property type="protein sequence ID" value="CAG8643976.1"/>
    <property type="molecule type" value="Genomic_DNA"/>
</dbReference>
<keyword evidence="2" id="KW-1185">Reference proteome</keyword>
<feature type="non-terminal residue" evidence="1">
    <location>
        <position position="1"/>
    </location>
</feature>
<gene>
    <name evidence="1" type="ORF">SCALOS_LOCUS8428</name>
</gene>
<protein>
    <submittedName>
        <fullName evidence="1">11554_t:CDS:1</fullName>
    </submittedName>
</protein>
<evidence type="ECO:0000313" key="1">
    <source>
        <dbReference type="EMBL" id="CAG8643976.1"/>
    </source>
</evidence>
<comment type="caution">
    <text evidence="1">The sequence shown here is derived from an EMBL/GenBank/DDBJ whole genome shotgun (WGS) entry which is preliminary data.</text>
</comment>
<accession>A0ACA9NAE7</accession>
<reference evidence="1" key="1">
    <citation type="submission" date="2021-06" db="EMBL/GenBank/DDBJ databases">
        <authorList>
            <person name="Kallberg Y."/>
            <person name="Tangrot J."/>
            <person name="Rosling A."/>
        </authorList>
    </citation>
    <scope>NUCLEOTIDE SEQUENCE</scope>
    <source>
        <strain evidence="1">AU212A</strain>
    </source>
</reference>
<proteinExistence type="predicted"/>
<evidence type="ECO:0000313" key="2">
    <source>
        <dbReference type="Proteomes" id="UP000789860"/>
    </source>
</evidence>